<dbReference type="CDD" id="cd23799">
    <property type="entry name" value="UBCc_UBE2J"/>
    <property type="match status" value="1"/>
</dbReference>
<evidence type="ECO:0000313" key="4">
    <source>
        <dbReference type="Proteomes" id="UP000275846"/>
    </source>
</evidence>
<evidence type="ECO:0000256" key="1">
    <source>
        <dbReference type="SAM" id="Phobius"/>
    </source>
</evidence>
<dbReference type="PANTHER" id="PTHR24067">
    <property type="entry name" value="UBIQUITIN-CONJUGATING ENZYME E2"/>
    <property type="match status" value="1"/>
</dbReference>
<dbReference type="FunFam" id="3.10.110.10:FF:000086">
    <property type="entry name" value="Ubiquitin-conjugating enzyme E2 J1"/>
    <property type="match status" value="1"/>
</dbReference>
<organism evidence="5">
    <name type="scientific">Schistocephalus solidus</name>
    <name type="common">Tapeworm</name>
    <dbReference type="NCBI Taxonomy" id="70667"/>
    <lineage>
        <taxon>Eukaryota</taxon>
        <taxon>Metazoa</taxon>
        <taxon>Spiralia</taxon>
        <taxon>Lophotrochozoa</taxon>
        <taxon>Platyhelminthes</taxon>
        <taxon>Cestoda</taxon>
        <taxon>Eucestoda</taxon>
        <taxon>Diphyllobothriidea</taxon>
        <taxon>Diphyllobothriidae</taxon>
        <taxon>Schistocephalus</taxon>
    </lineage>
</organism>
<keyword evidence="4" id="KW-1185">Reference proteome</keyword>
<gene>
    <name evidence="3" type="ORF">SSLN_LOCUS8486</name>
</gene>
<dbReference type="InterPro" id="IPR050113">
    <property type="entry name" value="Ub_conjugating_enzyme"/>
</dbReference>
<dbReference type="SUPFAM" id="SSF54495">
    <property type="entry name" value="UBC-like"/>
    <property type="match status" value="1"/>
</dbReference>
<keyword evidence="1" id="KW-1133">Transmembrane helix</keyword>
<protein>
    <submittedName>
        <fullName evidence="5">UBIQUITIN_CONJUGAT_2 domain-containing protein</fullName>
    </submittedName>
</protein>
<dbReference type="Gene3D" id="3.10.110.10">
    <property type="entry name" value="Ubiquitin Conjugating Enzyme"/>
    <property type="match status" value="1"/>
</dbReference>
<feature type="transmembrane region" description="Helical" evidence="1">
    <location>
        <begin position="105"/>
        <end position="129"/>
    </location>
</feature>
<keyword evidence="1" id="KW-0812">Transmembrane</keyword>
<dbReference type="SMART" id="SM00212">
    <property type="entry name" value="UBCc"/>
    <property type="match status" value="1"/>
</dbReference>
<dbReference type="AlphaFoldDB" id="A0A183SW88"/>
<dbReference type="STRING" id="70667.A0A183SW88"/>
<keyword evidence="1" id="KW-0472">Membrane</keyword>
<evidence type="ECO:0000313" key="3">
    <source>
        <dbReference type="EMBL" id="VDL94871.1"/>
    </source>
</evidence>
<dbReference type="Pfam" id="PF00179">
    <property type="entry name" value="UQ_con"/>
    <property type="match status" value="1"/>
</dbReference>
<accession>A0A183SW88</accession>
<dbReference type="InterPro" id="IPR000608">
    <property type="entry name" value="UBC"/>
</dbReference>
<dbReference type="PROSITE" id="PS50127">
    <property type="entry name" value="UBC_2"/>
    <property type="match status" value="1"/>
</dbReference>
<dbReference type="OrthoDB" id="1158011at2759"/>
<feature type="domain" description="UBC core" evidence="2">
    <location>
        <begin position="9"/>
        <end position="159"/>
    </location>
</feature>
<evidence type="ECO:0000313" key="5">
    <source>
        <dbReference type="WBParaSite" id="SSLN_0000881901-mRNA-1"/>
    </source>
</evidence>
<dbReference type="WBParaSite" id="SSLN_0000881901-mRNA-1">
    <property type="protein sequence ID" value="SSLN_0000881901-mRNA-1"/>
    <property type="gene ID" value="SSLN_0000881901"/>
</dbReference>
<dbReference type="InterPro" id="IPR016135">
    <property type="entry name" value="UBQ-conjugating_enzyme/RWD"/>
</dbReference>
<evidence type="ECO:0000259" key="2">
    <source>
        <dbReference type="PROSITE" id="PS50127"/>
    </source>
</evidence>
<dbReference type="EMBL" id="UYSU01034678">
    <property type="protein sequence ID" value="VDL94871.1"/>
    <property type="molecule type" value="Genomic_DNA"/>
</dbReference>
<proteinExistence type="predicted"/>
<reference evidence="5" key="1">
    <citation type="submission" date="2016-06" db="UniProtKB">
        <authorList>
            <consortium name="WormBaseParasite"/>
        </authorList>
    </citation>
    <scope>IDENTIFICATION</scope>
</reference>
<reference evidence="3 4" key="2">
    <citation type="submission" date="2018-11" db="EMBL/GenBank/DDBJ databases">
        <authorList>
            <consortium name="Pathogen Informatics"/>
        </authorList>
    </citation>
    <scope>NUCLEOTIDE SEQUENCE [LARGE SCALE GENOMIC DNA]</scope>
    <source>
        <strain evidence="3 4">NST_G2</strain>
    </source>
</reference>
<name>A0A183SW88_SCHSO</name>
<sequence length="237" mass="27172">MTTYNTRSPAVKRLMREAQELRQPTEFYYAQPLEDNLFEWHFTIRGQEDSDFAGGIYHGRIYFPTEYPLKPPNIILLTPNGRFETYRQICLSISGYHPETWRPSWSIRTVLLAIIGFMPTSGAGAIGALDMPSEERRKLAASSLNFTCDVCGPTKDLLLPLTSASTDLSKEASEVASQLTFRVRLNRPLLDFHASTNRNSWQSVRPYLRADSDSTTRSRRAEVWHADFLINYRNSLR</sequence>
<dbReference type="Proteomes" id="UP000275846">
    <property type="component" value="Unassembled WGS sequence"/>
</dbReference>